<gene>
    <name evidence="1" type="ORF">S03H2_53051</name>
</gene>
<dbReference type="InterPro" id="IPR036390">
    <property type="entry name" value="WH_DNA-bd_sf"/>
</dbReference>
<dbReference type="Pfam" id="PF13412">
    <property type="entry name" value="HTH_24"/>
    <property type="match status" value="1"/>
</dbReference>
<reference evidence="1" key="1">
    <citation type="journal article" date="2014" name="Front. Microbiol.">
        <title>High frequency of phylogenetically diverse reductive dehalogenase-homologous genes in deep subseafloor sedimentary metagenomes.</title>
        <authorList>
            <person name="Kawai M."/>
            <person name="Futagami T."/>
            <person name="Toyoda A."/>
            <person name="Takaki Y."/>
            <person name="Nishi S."/>
            <person name="Hori S."/>
            <person name="Arai W."/>
            <person name="Tsubouchi T."/>
            <person name="Morono Y."/>
            <person name="Uchiyama I."/>
            <person name="Ito T."/>
            <person name="Fujiyama A."/>
            <person name="Inagaki F."/>
            <person name="Takami H."/>
        </authorList>
    </citation>
    <scope>NUCLEOTIDE SEQUENCE</scope>
    <source>
        <strain evidence="1">Expedition CK06-06</strain>
    </source>
</reference>
<dbReference type="AlphaFoldDB" id="X1JMH2"/>
<dbReference type="SUPFAM" id="SSF46785">
    <property type="entry name" value="Winged helix' DNA-binding domain"/>
    <property type="match status" value="1"/>
</dbReference>
<protein>
    <recommendedName>
        <fullName evidence="2">HTH marR-type domain-containing protein</fullName>
    </recommendedName>
</protein>
<comment type="caution">
    <text evidence="1">The sequence shown here is derived from an EMBL/GenBank/DDBJ whole genome shotgun (WGS) entry which is preliminary data.</text>
</comment>
<accession>X1JMH2</accession>
<evidence type="ECO:0000313" key="1">
    <source>
        <dbReference type="EMBL" id="GAH70953.1"/>
    </source>
</evidence>
<evidence type="ECO:0008006" key="2">
    <source>
        <dbReference type="Google" id="ProtNLM"/>
    </source>
</evidence>
<dbReference type="EMBL" id="BARU01033745">
    <property type="protein sequence ID" value="GAH70953.1"/>
    <property type="molecule type" value="Genomic_DNA"/>
</dbReference>
<proteinExistence type="predicted"/>
<dbReference type="InterPro" id="IPR036388">
    <property type="entry name" value="WH-like_DNA-bd_sf"/>
</dbReference>
<feature type="non-terminal residue" evidence="1">
    <location>
        <position position="130"/>
    </location>
</feature>
<dbReference type="Gene3D" id="1.10.10.10">
    <property type="entry name" value="Winged helix-like DNA-binding domain superfamily/Winged helix DNA-binding domain"/>
    <property type="match status" value="1"/>
</dbReference>
<name>X1JMH2_9ZZZZ</name>
<sequence>MEPQDLRSLQILEEIGNTHSPSQRYLARKLNISLGLANSFVKRLAKKGYVKITTIPRNRVKYMLTPQGFAEKSRLTYKFIQHSFSLYKEALKKFEGLVNELEKRKVKTVVFYGASDLAEITFVSLKATNI</sequence>
<organism evidence="1">
    <name type="scientific">marine sediment metagenome</name>
    <dbReference type="NCBI Taxonomy" id="412755"/>
    <lineage>
        <taxon>unclassified sequences</taxon>
        <taxon>metagenomes</taxon>
        <taxon>ecological metagenomes</taxon>
    </lineage>
</organism>